<feature type="region of interest" description="Disordered" evidence="3">
    <location>
        <begin position="100"/>
        <end position="132"/>
    </location>
</feature>
<evidence type="ECO:0000313" key="5">
    <source>
        <dbReference type="Proteomes" id="UP000677803"/>
    </source>
</evidence>
<feature type="compositionally biased region" description="Basic residues" evidence="3">
    <location>
        <begin position="121"/>
        <end position="132"/>
    </location>
</feature>
<proteinExistence type="predicted"/>
<dbReference type="GO" id="GO:0043022">
    <property type="term" value="F:ribosome binding"/>
    <property type="evidence" value="ECO:0007669"/>
    <property type="project" value="InterPro"/>
</dbReference>
<dbReference type="GO" id="GO:0003743">
    <property type="term" value="F:translation initiation factor activity"/>
    <property type="evidence" value="ECO:0007669"/>
    <property type="project" value="UniProtKB-KW"/>
</dbReference>
<dbReference type="Gene3D" id="3.75.10.10">
    <property type="entry name" value="L-arginine/glycine Amidinotransferase, Chain A"/>
    <property type="match status" value="2"/>
</dbReference>
<dbReference type="EMBL" id="CAJRST010033334">
    <property type="protein sequence ID" value="CAG5977245.1"/>
    <property type="molecule type" value="Genomic_DNA"/>
</dbReference>
<evidence type="ECO:0000256" key="1">
    <source>
        <dbReference type="ARBA" id="ARBA00022540"/>
    </source>
</evidence>
<gene>
    <name evidence="4" type="ORF">MMEN_LOCUS15858</name>
</gene>
<dbReference type="InterPro" id="IPR002769">
    <property type="entry name" value="eIF6"/>
</dbReference>
<keyword evidence="1" id="KW-0396">Initiation factor</keyword>
<sequence length="132" mass="14754">MAVRASFEKNNEIGCFAKLTNTYCLVAIGGSENFYRTPRTRPDRNRHGLLLPSSTTDQELQHLRNSLPDGVQLRRVEERLSALGNVIACNDYVALVHPDLDRAEDPGEDPPEILPVDRRPHSAPKRGTKIPV</sequence>
<accession>A0A8S4BEQ7</accession>
<reference evidence="4" key="1">
    <citation type="submission" date="2021-05" db="EMBL/GenBank/DDBJ databases">
        <authorList>
            <person name="Tigano A."/>
        </authorList>
    </citation>
    <scope>NUCLEOTIDE SEQUENCE</scope>
</reference>
<name>A0A8S4BEQ7_9TELE</name>
<dbReference type="OrthoDB" id="4155914at2759"/>
<protein>
    <submittedName>
        <fullName evidence="4">(Atlantic silverside) hypothetical protein</fullName>
    </submittedName>
</protein>
<comment type="caution">
    <text evidence="4">The sequence shown here is derived from an EMBL/GenBank/DDBJ whole genome shotgun (WGS) entry which is preliminary data.</text>
</comment>
<organism evidence="4 5">
    <name type="scientific">Menidia menidia</name>
    <name type="common">Atlantic silverside</name>
    <dbReference type="NCBI Taxonomy" id="238744"/>
    <lineage>
        <taxon>Eukaryota</taxon>
        <taxon>Metazoa</taxon>
        <taxon>Chordata</taxon>
        <taxon>Craniata</taxon>
        <taxon>Vertebrata</taxon>
        <taxon>Euteleostomi</taxon>
        <taxon>Actinopterygii</taxon>
        <taxon>Neopterygii</taxon>
        <taxon>Teleostei</taxon>
        <taxon>Neoteleostei</taxon>
        <taxon>Acanthomorphata</taxon>
        <taxon>Ovalentaria</taxon>
        <taxon>Atherinomorphae</taxon>
        <taxon>Atheriniformes</taxon>
        <taxon>Atherinopsidae</taxon>
        <taxon>Menidiinae</taxon>
        <taxon>Menidia</taxon>
    </lineage>
</organism>
<dbReference type="SUPFAM" id="SSF55909">
    <property type="entry name" value="Pentein"/>
    <property type="match status" value="1"/>
</dbReference>
<dbReference type="PANTHER" id="PTHR10784">
    <property type="entry name" value="TRANSLATION INITIATION FACTOR 6"/>
    <property type="match status" value="1"/>
</dbReference>
<dbReference type="Proteomes" id="UP000677803">
    <property type="component" value="Unassembled WGS sequence"/>
</dbReference>
<evidence type="ECO:0000313" key="4">
    <source>
        <dbReference type="EMBL" id="CAG5977245.1"/>
    </source>
</evidence>
<evidence type="ECO:0000256" key="3">
    <source>
        <dbReference type="SAM" id="MobiDB-lite"/>
    </source>
</evidence>
<dbReference type="GO" id="GO:0042256">
    <property type="term" value="P:cytosolic ribosome assembly"/>
    <property type="evidence" value="ECO:0007669"/>
    <property type="project" value="InterPro"/>
</dbReference>
<evidence type="ECO:0000256" key="2">
    <source>
        <dbReference type="ARBA" id="ARBA00022917"/>
    </source>
</evidence>
<keyword evidence="5" id="KW-1185">Reference proteome</keyword>
<keyword evidence="2" id="KW-0648">Protein biosynthesis</keyword>
<dbReference type="Pfam" id="PF01912">
    <property type="entry name" value="eIF-6"/>
    <property type="match status" value="1"/>
</dbReference>
<dbReference type="AlphaFoldDB" id="A0A8S4BEQ7"/>
<dbReference type="SMART" id="SM00654">
    <property type="entry name" value="eIF6"/>
    <property type="match status" value="1"/>
</dbReference>